<sequence length="136" mass="14417">MRRAPFALVLSLAVLGGCGSGSEAGGVTGHMRVRHGDVWEEFPASALGQVRPQEIRDSGFDLDLGPVFSFCNSEELSAEHPEASRGLCTYVDIEPFARGRGPAEYAIDGAAHVPGLRYRGPMTASTSSPALDTRRG</sequence>
<dbReference type="Proteomes" id="UP000664052">
    <property type="component" value="Unassembled WGS sequence"/>
</dbReference>
<name>A0ABS3DNX7_9BACT</name>
<gene>
    <name evidence="1" type="ORF">JYK02_36495</name>
</gene>
<keyword evidence="2" id="KW-1185">Reference proteome</keyword>
<reference evidence="1 2" key="1">
    <citation type="submission" date="2021-02" db="EMBL/GenBank/DDBJ databases">
        <title>De Novo genome assembly of isolated myxobacteria.</title>
        <authorList>
            <person name="Stevens D.C."/>
        </authorList>
    </citation>
    <scope>NUCLEOTIDE SEQUENCE [LARGE SCALE GENOMIC DNA]</scope>
    <source>
        <strain evidence="1 2">ATCC 29039</strain>
    </source>
</reference>
<evidence type="ECO:0008006" key="3">
    <source>
        <dbReference type="Google" id="ProtNLM"/>
    </source>
</evidence>
<accession>A0ABS3DNX7</accession>
<comment type="caution">
    <text evidence="1">The sequence shown here is derived from an EMBL/GenBank/DDBJ whole genome shotgun (WGS) entry which is preliminary data.</text>
</comment>
<organism evidence="1 2">
    <name type="scientific">Corallococcus macrosporus</name>
    <dbReference type="NCBI Taxonomy" id="35"/>
    <lineage>
        <taxon>Bacteria</taxon>
        <taxon>Pseudomonadati</taxon>
        <taxon>Myxococcota</taxon>
        <taxon>Myxococcia</taxon>
        <taxon>Myxococcales</taxon>
        <taxon>Cystobacterineae</taxon>
        <taxon>Myxococcaceae</taxon>
        <taxon>Corallococcus</taxon>
    </lineage>
</organism>
<evidence type="ECO:0000313" key="2">
    <source>
        <dbReference type="Proteomes" id="UP000664052"/>
    </source>
</evidence>
<evidence type="ECO:0000313" key="1">
    <source>
        <dbReference type="EMBL" id="MBN8233028.1"/>
    </source>
</evidence>
<dbReference type="PROSITE" id="PS51257">
    <property type="entry name" value="PROKAR_LIPOPROTEIN"/>
    <property type="match status" value="1"/>
</dbReference>
<proteinExistence type="predicted"/>
<dbReference type="EMBL" id="JAFIMU010000017">
    <property type="protein sequence ID" value="MBN8233028.1"/>
    <property type="molecule type" value="Genomic_DNA"/>
</dbReference>
<protein>
    <recommendedName>
        <fullName evidence="3">Lipoprotein</fullName>
    </recommendedName>
</protein>
<dbReference type="RefSeq" id="WP_207057579.1">
    <property type="nucleotide sequence ID" value="NZ_JAFIMU010000017.1"/>
</dbReference>